<evidence type="ECO:0000313" key="4">
    <source>
        <dbReference type="Proteomes" id="UP000182740"/>
    </source>
</evidence>
<feature type="compositionally biased region" description="Pro residues" evidence="1">
    <location>
        <begin position="1"/>
        <end position="12"/>
    </location>
</feature>
<gene>
    <name evidence="3" type="ORF">SAMN04489730_0549</name>
</gene>
<feature type="transmembrane region" description="Helical" evidence="2">
    <location>
        <begin position="151"/>
        <end position="173"/>
    </location>
</feature>
<evidence type="ECO:0000256" key="1">
    <source>
        <dbReference type="SAM" id="MobiDB-lite"/>
    </source>
</evidence>
<feature type="transmembrane region" description="Helical" evidence="2">
    <location>
        <begin position="244"/>
        <end position="270"/>
    </location>
</feature>
<keyword evidence="2" id="KW-1133">Transmembrane helix</keyword>
<dbReference type="EMBL" id="FPJG01000006">
    <property type="protein sequence ID" value="SFW46164.1"/>
    <property type="molecule type" value="Genomic_DNA"/>
</dbReference>
<dbReference type="AlphaFoldDB" id="A0A1K1PF23"/>
<feature type="compositionally biased region" description="Low complexity" evidence="1">
    <location>
        <begin position="28"/>
        <end position="43"/>
    </location>
</feature>
<evidence type="ECO:0000313" key="3">
    <source>
        <dbReference type="EMBL" id="SFW46164.1"/>
    </source>
</evidence>
<keyword evidence="4" id="KW-1185">Reference proteome</keyword>
<feature type="region of interest" description="Disordered" evidence="1">
    <location>
        <begin position="1"/>
        <end position="133"/>
    </location>
</feature>
<proteinExistence type="predicted"/>
<evidence type="ECO:0000256" key="2">
    <source>
        <dbReference type="SAM" id="Phobius"/>
    </source>
</evidence>
<organism evidence="3 4">
    <name type="scientific">Amycolatopsis australiensis</name>
    <dbReference type="NCBI Taxonomy" id="546364"/>
    <lineage>
        <taxon>Bacteria</taxon>
        <taxon>Bacillati</taxon>
        <taxon>Actinomycetota</taxon>
        <taxon>Actinomycetes</taxon>
        <taxon>Pseudonocardiales</taxon>
        <taxon>Pseudonocardiaceae</taxon>
        <taxon>Amycolatopsis</taxon>
    </lineage>
</organism>
<feature type="transmembrane region" description="Helical" evidence="2">
    <location>
        <begin position="211"/>
        <end position="232"/>
    </location>
</feature>
<name>A0A1K1PF23_9PSEU</name>
<dbReference type="Proteomes" id="UP000182740">
    <property type="component" value="Unassembled WGS sequence"/>
</dbReference>
<feature type="transmembrane region" description="Helical" evidence="2">
    <location>
        <begin position="282"/>
        <end position="303"/>
    </location>
</feature>
<dbReference type="STRING" id="546364.SAMN04489730_0549"/>
<protein>
    <submittedName>
        <fullName evidence="3">Uncharacterized protein</fullName>
    </submittedName>
</protein>
<reference evidence="4" key="1">
    <citation type="submission" date="2016-11" db="EMBL/GenBank/DDBJ databases">
        <authorList>
            <person name="Varghese N."/>
            <person name="Submissions S."/>
        </authorList>
    </citation>
    <scope>NUCLEOTIDE SEQUENCE [LARGE SCALE GENOMIC DNA]</scope>
    <source>
        <strain evidence="4">DSM 44671</strain>
    </source>
</reference>
<accession>A0A1K1PF23</accession>
<feature type="compositionally biased region" description="Pro residues" evidence="1">
    <location>
        <begin position="77"/>
        <end position="93"/>
    </location>
</feature>
<keyword evidence="2" id="KW-0812">Transmembrane</keyword>
<keyword evidence="2" id="KW-0472">Membrane</keyword>
<sequence>MDRPSQDPPEGPESPLSFPVEPPKIEGVEPGAGAPSASAGQVGESPSFPAEAAPGFLAGPLSASAEPAGGPLAFPAEPTPAPPPFRPEAPPSPQAAEPPTFPADGTAPRPEAQSPPFPVAQLPGHPAPPPAQAAQIPVFPAQEAPSGPARLLPPLLTAVAALMAVGGCFLPLFRLQPNPHAPRIFFGDRLTVTETAWATHTEVPGQVIDQAAAPVGIPVVLAVVVLAAAAFAGFSRPGRGLARWLVSAGAFFTAGVVVTIGMSGVGWGALSGGIDLEVVTATGMWLLIGAAVLAAAAAVLAHLPAWWHAGDNWSDPALAYADTPTPPDGVAITVLPPDDE</sequence>